<dbReference type="Proteomes" id="UP000008064">
    <property type="component" value="Unassembled WGS sequence"/>
</dbReference>
<organism>
    <name type="scientific">Serpula lacrymans var. lacrymans (strain S7.9)</name>
    <name type="common">Dry rot fungus</name>
    <dbReference type="NCBI Taxonomy" id="578457"/>
    <lineage>
        <taxon>Eukaryota</taxon>
        <taxon>Fungi</taxon>
        <taxon>Dikarya</taxon>
        <taxon>Basidiomycota</taxon>
        <taxon>Agaricomycotina</taxon>
        <taxon>Agaricomycetes</taxon>
        <taxon>Agaricomycetidae</taxon>
        <taxon>Boletales</taxon>
        <taxon>Coniophorineae</taxon>
        <taxon>Serpulaceae</taxon>
        <taxon>Serpula</taxon>
    </lineage>
</organism>
<proteinExistence type="predicted"/>
<dbReference type="HOGENOM" id="CLU_2016597_0_0_1"/>
<gene>
    <name evidence="2" type="ORF">SERLADRAFT_404595</name>
</gene>
<accession>F8NDU6</accession>
<feature type="region of interest" description="Disordered" evidence="1">
    <location>
        <begin position="62"/>
        <end position="94"/>
    </location>
</feature>
<dbReference type="EMBL" id="GL945428">
    <property type="protein sequence ID" value="EGO30420.1"/>
    <property type="molecule type" value="Genomic_DNA"/>
</dbReference>
<dbReference type="AlphaFoldDB" id="F8NDU6"/>
<reference evidence="2" key="1">
    <citation type="submission" date="2011-04" db="EMBL/GenBank/DDBJ databases">
        <title>Evolution of plant cell wall degrading machinery underlies the functional diversity of forest fungi.</title>
        <authorList>
            <consortium name="US DOE Joint Genome Institute (JGI-PGF)"/>
            <person name="Eastwood D.C."/>
            <person name="Floudas D."/>
            <person name="Binder M."/>
            <person name="Majcherczyk A."/>
            <person name="Schneider P."/>
            <person name="Aerts A."/>
            <person name="Asiegbu F.O."/>
            <person name="Baker S.E."/>
            <person name="Barry K."/>
            <person name="Bendiksby M."/>
            <person name="Blumentritt M."/>
            <person name="Coutinho P.M."/>
            <person name="Cullen D."/>
            <person name="Cullen D."/>
            <person name="Gathman A."/>
            <person name="Goodell B."/>
            <person name="Henrissat B."/>
            <person name="Ihrmark K."/>
            <person name="Kauserud H."/>
            <person name="Kohler A."/>
            <person name="LaButti K."/>
            <person name="Lapidus A."/>
            <person name="Lavin J.L."/>
            <person name="Lee Y.-H."/>
            <person name="Lindquist E."/>
            <person name="Lilly W."/>
            <person name="Lucas S."/>
            <person name="Morin E."/>
            <person name="Murat C."/>
            <person name="Oguiza J.A."/>
            <person name="Park J."/>
            <person name="Pisabarro A.G."/>
            <person name="Riley R."/>
            <person name="Rosling A."/>
            <person name="Salamov A."/>
            <person name="Schmidt O."/>
            <person name="Schmutz J."/>
            <person name="Skrede I."/>
            <person name="Stenlid J."/>
            <person name="Wiebenga A."/>
            <person name="Xie X."/>
            <person name="Kues U."/>
            <person name="Hibbett D.S."/>
            <person name="Hoffmeister D."/>
            <person name="Hogberg N."/>
            <person name="Martin F."/>
            <person name="Grigoriev I.V."/>
            <person name="Watkinson S.C."/>
        </authorList>
    </citation>
    <scope>NUCLEOTIDE SEQUENCE</scope>
    <source>
        <strain evidence="2">S7.9</strain>
    </source>
</reference>
<sequence length="123" mass="13381">MCKPCGQISVWLPVADILWNRMVIKVQLALHNKGVKLPGIGAIKSVCLSNLSMCGTGVRVMSGGSRKQAQQKRPLENPERGSGCEENWEGSGNPWGYKVEGSWKLIVPLGVTSRKTVDFSVTL</sequence>
<dbReference type="KEGG" id="sla:SERLADRAFT_404595"/>
<protein>
    <submittedName>
        <fullName evidence="2">Uncharacterized protein</fullName>
    </submittedName>
</protein>
<evidence type="ECO:0000256" key="1">
    <source>
        <dbReference type="SAM" id="MobiDB-lite"/>
    </source>
</evidence>
<evidence type="ECO:0000313" key="2">
    <source>
        <dbReference type="EMBL" id="EGO30420.1"/>
    </source>
</evidence>
<name>F8NDU6_SERL9</name>
<dbReference type="RefSeq" id="XP_007312304.1">
    <property type="nucleotide sequence ID" value="XM_007312242.1"/>
</dbReference>
<dbReference type="GeneID" id="18812400"/>
<feature type="compositionally biased region" description="Basic and acidic residues" evidence="1">
    <location>
        <begin position="73"/>
        <end position="83"/>
    </location>
</feature>